<dbReference type="InterPro" id="IPR035242">
    <property type="entry name" value="DUF5329"/>
</dbReference>
<reference evidence="2 3" key="1">
    <citation type="submission" date="2023-06" db="EMBL/GenBank/DDBJ databases">
        <title>Pelomonas sp. PFR6 16S ribosomal RNA gene Genome sequencing and assembly.</title>
        <authorList>
            <person name="Woo H."/>
        </authorList>
    </citation>
    <scope>NUCLEOTIDE SEQUENCE [LARGE SCALE GENOMIC DNA]</scope>
    <source>
        <strain evidence="2 3">PFR6</strain>
    </source>
</reference>
<accession>A0ABT8DML1</accession>
<keyword evidence="1" id="KW-0732">Signal</keyword>
<name>A0ABT8DML1_9BURK</name>
<keyword evidence="3" id="KW-1185">Reference proteome</keyword>
<feature type="chain" id="PRO_5045133692" evidence="1">
    <location>
        <begin position="24"/>
        <end position="139"/>
    </location>
</feature>
<sequence>MNSRRRAAALFAALLLAGGAAQAAPLPPPVRAEVDALLDRLQRSGCQFGRNGSWYEAGEARAHLLKKLAYLEDKNLVASSEDFIERAATRSSVSGQAYLVRCGGSQAAPVESRAWLSAELKALRAAAAPAGPSGSSARR</sequence>
<evidence type="ECO:0000313" key="3">
    <source>
        <dbReference type="Proteomes" id="UP001228044"/>
    </source>
</evidence>
<organism evidence="2 3">
    <name type="scientific">Roseateles violae</name>
    <dbReference type="NCBI Taxonomy" id="3058042"/>
    <lineage>
        <taxon>Bacteria</taxon>
        <taxon>Pseudomonadati</taxon>
        <taxon>Pseudomonadota</taxon>
        <taxon>Betaproteobacteria</taxon>
        <taxon>Burkholderiales</taxon>
        <taxon>Sphaerotilaceae</taxon>
        <taxon>Roseateles</taxon>
    </lineage>
</organism>
<dbReference type="Pfam" id="PF17263">
    <property type="entry name" value="DUF5329"/>
    <property type="match status" value="1"/>
</dbReference>
<feature type="signal peptide" evidence="1">
    <location>
        <begin position="1"/>
        <end position="23"/>
    </location>
</feature>
<dbReference type="Proteomes" id="UP001228044">
    <property type="component" value="Unassembled WGS sequence"/>
</dbReference>
<gene>
    <name evidence="2" type="ORF">QWJ38_02970</name>
</gene>
<protein>
    <submittedName>
        <fullName evidence="2">DUF5329 family protein</fullName>
    </submittedName>
</protein>
<dbReference type="EMBL" id="JAUHHC010000001">
    <property type="protein sequence ID" value="MDN3919236.1"/>
    <property type="molecule type" value="Genomic_DNA"/>
</dbReference>
<dbReference type="RefSeq" id="WP_290357543.1">
    <property type="nucleotide sequence ID" value="NZ_JAUHHC010000001.1"/>
</dbReference>
<evidence type="ECO:0000313" key="2">
    <source>
        <dbReference type="EMBL" id="MDN3919236.1"/>
    </source>
</evidence>
<evidence type="ECO:0000256" key="1">
    <source>
        <dbReference type="SAM" id="SignalP"/>
    </source>
</evidence>
<proteinExistence type="predicted"/>
<comment type="caution">
    <text evidence="2">The sequence shown here is derived from an EMBL/GenBank/DDBJ whole genome shotgun (WGS) entry which is preliminary data.</text>
</comment>